<accession>A0A8X6IUM8</accession>
<keyword evidence="2" id="KW-1185">Reference proteome</keyword>
<sequence length="119" mass="14015">MAFLWTVPPLRVVTILEEKEITSPEILCPGTRTDMFPFSTFTSSEREQGEEEIIIFHLSEYSLNRAQVKKLKKFETKLIRQKVHKELQIRAQEIKFLSSDEKKRIDPGWLLWGQSLFFG</sequence>
<dbReference type="AlphaFoldDB" id="A0A8X6IUM8"/>
<proteinExistence type="predicted"/>
<reference evidence="1" key="1">
    <citation type="submission" date="2020-08" db="EMBL/GenBank/DDBJ databases">
        <title>Multicomponent nature underlies the extraordinary mechanical properties of spider dragline silk.</title>
        <authorList>
            <person name="Kono N."/>
            <person name="Nakamura H."/>
            <person name="Mori M."/>
            <person name="Yoshida Y."/>
            <person name="Ohtoshi R."/>
            <person name="Malay A.D."/>
            <person name="Moran D.A.P."/>
            <person name="Tomita M."/>
            <person name="Numata K."/>
            <person name="Arakawa K."/>
        </authorList>
    </citation>
    <scope>NUCLEOTIDE SEQUENCE</scope>
</reference>
<protein>
    <submittedName>
        <fullName evidence="1">Uncharacterized protein</fullName>
    </submittedName>
</protein>
<organism evidence="1 2">
    <name type="scientific">Nephila pilipes</name>
    <name type="common">Giant wood spider</name>
    <name type="synonym">Nephila maculata</name>
    <dbReference type="NCBI Taxonomy" id="299642"/>
    <lineage>
        <taxon>Eukaryota</taxon>
        <taxon>Metazoa</taxon>
        <taxon>Ecdysozoa</taxon>
        <taxon>Arthropoda</taxon>
        <taxon>Chelicerata</taxon>
        <taxon>Arachnida</taxon>
        <taxon>Araneae</taxon>
        <taxon>Araneomorphae</taxon>
        <taxon>Entelegynae</taxon>
        <taxon>Araneoidea</taxon>
        <taxon>Nephilidae</taxon>
        <taxon>Nephila</taxon>
    </lineage>
</organism>
<dbReference type="Proteomes" id="UP000887013">
    <property type="component" value="Unassembled WGS sequence"/>
</dbReference>
<name>A0A8X6IUM8_NEPPI</name>
<gene>
    <name evidence="1" type="ORF">NPIL_558251</name>
</gene>
<dbReference type="EMBL" id="BMAW01047507">
    <property type="protein sequence ID" value="GFS61168.1"/>
    <property type="molecule type" value="Genomic_DNA"/>
</dbReference>
<evidence type="ECO:0000313" key="1">
    <source>
        <dbReference type="EMBL" id="GFS61168.1"/>
    </source>
</evidence>
<evidence type="ECO:0000313" key="2">
    <source>
        <dbReference type="Proteomes" id="UP000887013"/>
    </source>
</evidence>
<comment type="caution">
    <text evidence="1">The sequence shown here is derived from an EMBL/GenBank/DDBJ whole genome shotgun (WGS) entry which is preliminary data.</text>
</comment>